<proteinExistence type="predicted"/>
<keyword evidence="1" id="KW-0812">Transmembrane</keyword>
<protein>
    <recommendedName>
        <fullName evidence="4">Transmembrane protein</fullName>
    </recommendedName>
</protein>
<gene>
    <name evidence="2" type="ORF">Tco_0654484</name>
</gene>
<keyword evidence="1" id="KW-1133">Transmembrane helix</keyword>
<evidence type="ECO:0000313" key="3">
    <source>
        <dbReference type="Proteomes" id="UP001151760"/>
    </source>
</evidence>
<comment type="caution">
    <text evidence="2">The sequence shown here is derived from an EMBL/GenBank/DDBJ whole genome shotgun (WGS) entry which is preliminary data.</text>
</comment>
<name>A0ABQ4X3G6_9ASTR</name>
<evidence type="ECO:0008006" key="4">
    <source>
        <dbReference type="Google" id="ProtNLM"/>
    </source>
</evidence>
<feature type="transmembrane region" description="Helical" evidence="1">
    <location>
        <begin position="70"/>
        <end position="95"/>
    </location>
</feature>
<evidence type="ECO:0000256" key="1">
    <source>
        <dbReference type="SAM" id="Phobius"/>
    </source>
</evidence>
<accession>A0ABQ4X3G6</accession>
<keyword evidence="1" id="KW-0472">Membrane</keyword>
<evidence type="ECO:0000313" key="2">
    <source>
        <dbReference type="EMBL" id="GJS59700.1"/>
    </source>
</evidence>
<sequence>MSLVLKAQVATLDEGTGSEKDADISSEIVLMKRCSRGGMVVVIMETKVVAMKPVFRLVVNAKMMVVESRWWYKVVQALLLVVGFGVIEGVIIMVFRGDVMAAAAVVVDEEVQP</sequence>
<keyword evidence="3" id="KW-1185">Reference proteome</keyword>
<dbReference type="Proteomes" id="UP001151760">
    <property type="component" value="Unassembled WGS sequence"/>
</dbReference>
<reference evidence="2" key="1">
    <citation type="journal article" date="2022" name="Int. J. Mol. Sci.">
        <title>Draft Genome of Tanacetum Coccineum: Genomic Comparison of Closely Related Tanacetum-Family Plants.</title>
        <authorList>
            <person name="Yamashiro T."/>
            <person name="Shiraishi A."/>
            <person name="Nakayama K."/>
            <person name="Satake H."/>
        </authorList>
    </citation>
    <scope>NUCLEOTIDE SEQUENCE</scope>
</reference>
<dbReference type="EMBL" id="BQNB010009167">
    <property type="protein sequence ID" value="GJS59700.1"/>
    <property type="molecule type" value="Genomic_DNA"/>
</dbReference>
<reference evidence="2" key="2">
    <citation type="submission" date="2022-01" db="EMBL/GenBank/DDBJ databases">
        <authorList>
            <person name="Yamashiro T."/>
            <person name="Shiraishi A."/>
            <person name="Satake H."/>
            <person name="Nakayama K."/>
        </authorList>
    </citation>
    <scope>NUCLEOTIDE SEQUENCE</scope>
</reference>
<organism evidence="2 3">
    <name type="scientific">Tanacetum coccineum</name>
    <dbReference type="NCBI Taxonomy" id="301880"/>
    <lineage>
        <taxon>Eukaryota</taxon>
        <taxon>Viridiplantae</taxon>
        <taxon>Streptophyta</taxon>
        <taxon>Embryophyta</taxon>
        <taxon>Tracheophyta</taxon>
        <taxon>Spermatophyta</taxon>
        <taxon>Magnoliopsida</taxon>
        <taxon>eudicotyledons</taxon>
        <taxon>Gunneridae</taxon>
        <taxon>Pentapetalae</taxon>
        <taxon>asterids</taxon>
        <taxon>campanulids</taxon>
        <taxon>Asterales</taxon>
        <taxon>Asteraceae</taxon>
        <taxon>Asteroideae</taxon>
        <taxon>Anthemideae</taxon>
        <taxon>Anthemidinae</taxon>
        <taxon>Tanacetum</taxon>
    </lineage>
</organism>